<evidence type="ECO:0000313" key="1">
    <source>
        <dbReference type="EMBL" id="SVE43691.1"/>
    </source>
</evidence>
<dbReference type="EMBL" id="UINC01217195">
    <property type="protein sequence ID" value="SVE43691.1"/>
    <property type="molecule type" value="Genomic_DNA"/>
</dbReference>
<proteinExistence type="predicted"/>
<feature type="non-terminal residue" evidence="1">
    <location>
        <position position="1"/>
    </location>
</feature>
<sequence length="30" mass="3252">GIYQIQLLLHYVTGSIDKIPVPAENLIATA</sequence>
<name>A0A383DGY8_9ZZZZ</name>
<gene>
    <name evidence="1" type="ORF">METZ01_LOCUS496545</name>
</gene>
<dbReference type="AlphaFoldDB" id="A0A383DGY8"/>
<accession>A0A383DGY8</accession>
<organism evidence="1">
    <name type="scientific">marine metagenome</name>
    <dbReference type="NCBI Taxonomy" id="408172"/>
    <lineage>
        <taxon>unclassified sequences</taxon>
        <taxon>metagenomes</taxon>
        <taxon>ecological metagenomes</taxon>
    </lineage>
</organism>
<reference evidence="1" key="1">
    <citation type="submission" date="2018-05" db="EMBL/GenBank/DDBJ databases">
        <authorList>
            <person name="Lanie J.A."/>
            <person name="Ng W.-L."/>
            <person name="Kazmierczak K.M."/>
            <person name="Andrzejewski T.M."/>
            <person name="Davidsen T.M."/>
            <person name="Wayne K.J."/>
            <person name="Tettelin H."/>
            <person name="Glass J.I."/>
            <person name="Rusch D."/>
            <person name="Podicherti R."/>
            <person name="Tsui H.-C.T."/>
            <person name="Winkler M.E."/>
        </authorList>
    </citation>
    <scope>NUCLEOTIDE SEQUENCE</scope>
</reference>
<protein>
    <submittedName>
        <fullName evidence="1">Uncharacterized protein</fullName>
    </submittedName>
</protein>